<evidence type="ECO:0000256" key="1">
    <source>
        <dbReference type="ARBA" id="ARBA00004430"/>
    </source>
</evidence>
<comment type="caution">
    <text evidence="3">The sequence shown here is derived from an EMBL/GenBank/DDBJ whole genome shotgun (WGS) entry which is preliminary data.</text>
</comment>
<comment type="subcellular location">
    <subcellularLocation>
        <location evidence="1">Cytoplasm</location>
        <location evidence="1">Cytoskeleton</location>
        <location evidence="1">Cilium axoneme</location>
    </subcellularLocation>
</comment>
<dbReference type="Proteomes" id="UP000075714">
    <property type="component" value="Unassembled WGS sequence"/>
</dbReference>
<gene>
    <name evidence="3" type="ORF">GPECTOR_25g406</name>
</gene>
<organism evidence="3 4">
    <name type="scientific">Gonium pectorale</name>
    <name type="common">Green alga</name>
    <dbReference type="NCBI Taxonomy" id="33097"/>
    <lineage>
        <taxon>Eukaryota</taxon>
        <taxon>Viridiplantae</taxon>
        <taxon>Chlorophyta</taxon>
        <taxon>core chlorophytes</taxon>
        <taxon>Chlorophyceae</taxon>
        <taxon>CS clade</taxon>
        <taxon>Chlamydomonadales</taxon>
        <taxon>Volvocaceae</taxon>
        <taxon>Gonium</taxon>
    </lineage>
</organism>
<dbReference type="EMBL" id="LSYV01000026">
    <property type="protein sequence ID" value="KXZ48821.1"/>
    <property type="molecule type" value="Genomic_DNA"/>
</dbReference>
<feature type="region of interest" description="Disordered" evidence="2">
    <location>
        <begin position="331"/>
        <end position="372"/>
    </location>
</feature>
<name>A0A150GG55_GONPE</name>
<dbReference type="Gene3D" id="3.80.10.10">
    <property type="entry name" value="Ribonuclease Inhibitor"/>
    <property type="match status" value="1"/>
</dbReference>
<evidence type="ECO:0000256" key="2">
    <source>
        <dbReference type="SAM" id="MobiDB-lite"/>
    </source>
</evidence>
<accession>A0A150GG55</accession>
<evidence type="ECO:0000313" key="3">
    <source>
        <dbReference type="EMBL" id="KXZ48821.1"/>
    </source>
</evidence>
<reference evidence="4" key="1">
    <citation type="journal article" date="2016" name="Nat. Commun.">
        <title>The Gonium pectorale genome demonstrates co-option of cell cycle regulation during the evolution of multicellularity.</title>
        <authorList>
            <person name="Hanschen E.R."/>
            <person name="Marriage T.N."/>
            <person name="Ferris P.J."/>
            <person name="Hamaji T."/>
            <person name="Toyoda A."/>
            <person name="Fujiyama A."/>
            <person name="Neme R."/>
            <person name="Noguchi H."/>
            <person name="Minakuchi Y."/>
            <person name="Suzuki M."/>
            <person name="Kawai-Toyooka H."/>
            <person name="Smith D.R."/>
            <person name="Sparks H."/>
            <person name="Anderson J."/>
            <person name="Bakaric R."/>
            <person name="Luria V."/>
            <person name="Karger A."/>
            <person name="Kirschner M.W."/>
            <person name="Durand P.M."/>
            <person name="Michod R.E."/>
            <person name="Nozaki H."/>
            <person name="Olson B.J."/>
        </authorList>
    </citation>
    <scope>NUCLEOTIDE SEQUENCE [LARGE SCALE GENOMIC DNA]</scope>
    <source>
        <strain evidence="4">NIES-2863</strain>
    </source>
</reference>
<dbReference type="SUPFAM" id="SSF52047">
    <property type="entry name" value="RNI-like"/>
    <property type="match status" value="1"/>
</dbReference>
<proteinExistence type="predicted"/>
<dbReference type="AlphaFoldDB" id="A0A150GG55"/>
<protein>
    <submittedName>
        <fullName evidence="3">Uncharacterized protein</fullName>
    </submittedName>
</protein>
<dbReference type="InterPro" id="IPR032675">
    <property type="entry name" value="LRR_dom_sf"/>
</dbReference>
<feature type="compositionally biased region" description="Acidic residues" evidence="2">
    <location>
        <begin position="335"/>
        <end position="359"/>
    </location>
</feature>
<evidence type="ECO:0000313" key="4">
    <source>
        <dbReference type="Proteomes" id="UP000075714"/>
    </source>
</evidence>
<dbReference type="GO" id="GO:0005930">
    <property type="term" value="C:axoneme"/>
    <property type="evidence" value="ECO:0007669"/>
    <property type="project" value="UniProtKB-SubCell"/>
</dbReference>
<sequence>MTQLRSLALTHPSYGDMAATLPSLTGLTKLVLNEVDFDSQRRTLKPSLFTALHNLRSLELSVDNMHVEDLEQLTALTHLFAGLVAKEPRRPLTIAPVWPMPPRLRSLTFHGSEIDIGVLGCLQLPQCLERVACDDDELEIELTYGVHTDPDGRLLPAMEGALANALDLLARARDEPVVDGEPPAEDWPGYSVGIVFDNDDSDEFVMLRPQAGGLVGAAAGADAALPRGHLPWLEALAAVRPAELNLENIMLDEADLRCIAGMTSLKALSFEDGKPSFPVGALPLLGILPRLGRLELCTRPLVRQPQEEVAQAIKRLCTAAAPRRLDVVLKPYDGISDDSDDDDSDDDDSGDGDSDDDEYWGGTRGHASNDDEQSQALLARVNGLLGGAGLAPGMVRLEARSLRAFTWSGVNMTVGA</sequence>
<keyword evidence="4" id="KW-1185">Reference proteome</keyword>